<dbReference type="SUPFAM" id="SSF56601">
    <property type="entry name" value="beta-lactamase/transpeptidase-like"/>
    <property type="match status" value="1"/>
</dbReference>
<feature type="chain" id="PRO_5021911940" evidence="2">
    <location>
        <begin position="19"/>
        <end position="670"/>
    </location>
</feature>
<reference evidence="4 5" key="1">
    <citation type="journal article" date="2015" name="Stand. Genomic Sci.">
        <title>Genomic Encyclopedia of Bacterial and Archaeal Type Strains, Phase III: the genomes of soil and plant-associated and newly described type strains.</title>
        <authorList>
            <person name="Whitman W.B."/>
            <person name="Woyke T."/>
            <person name="Klenk H.P."/>
            <person name="Zhou Y."/>
            <person name="Lilburn T.G."/>
            <person name="Beck B.J."/>
            <person name="De Vos P."/>
            <person name="Vandamme P."/>
            <person name="Eisen J.A."/>
            <person name="Garrity G."/>
            <person name="Hugenholtz P."/>
            <person name="Kyrpides N.C."/>
        </authorList>
    </citation>
    <scope>NUCLEOTIDE SEQUENCE [LARGE SCALE GENOMIC DNA]</scope>
    <source>
        <strain evidence="4 5">CGMCC 1.10821</strain>
    </source>
</reference>
<dbReference type="Pfam" id="PF00144">
    <property type="entry name" value="Beta-lactamase"/>
    <property type="match status" value="1"/>
</dbReference>
<evidence type="ECO:0000313" key="5">
    <source>
        <dbReference type="Proteomes" id="UP000315167"/>
    </source>
</evidence>
<feature type="domain" description="Beta-lactamase-related" evidence="3">
    <location>
        <begin position="205"/>
        <end position="532"/>
    </location>
</feature>
<protein>
    <submittedName>
        <fullName evidence="4">CubicO group peptidase (Beta-lactamase class C family)</fullName>
    </submittedName>
</protein>
<dbReference type="InterPro" id="IPR012338">
    <property type="entry name" value="Beta-lactam/transpept-like"/>
</dbReference>
<accession>A0A562LAH2</accession>
<dbReference type="InterPro" id="IPR001466">
    <property type="entry name" value="Beta-lactam-related"/>
</dbReference>
<dbReference type="PANTHER" id="PTHR46825">
    <property type="entry name" value="D-ALANYL-D-ALANINE-CARBOXYPEPTIDASE/ENDOPEPTIDASE AMPH"/>
    <property type="match status" value="1"/>
</dbReference>
<feature type="compositionally biased region" description="Low complexity" evidence="1">
    <location>
        <begin position="25"/>
        <end position="37"/>
    </location>
</feature>
<name>A0A562LAH2_9GAMM</name>
<dbReference type="InterPro" id="IPR050491">
    <property type="entry name" value="AmpC-like"/>
</dbReference>
<comment type="caution">
    <text evidence="4">The sequence shown here is derived from an EMBL/GenBank/DDBJ whole genome shotgun (WGS) entry which is preliminary data.</text>
</comment>
<feature type="compositionally biased region" description="Polar residues" evidence="1">
    <location>
        <begin position="43"/>
        <end position="52"/>
    </location>
</feature>
<proteinExistence type="predicted"/>
<evidence type="ECO:0000256" key="2">
    <source>
        <dbReference type="SAM" id="SignalP"/>
    </source>
</evidence>
<feature type="region of interest" description="Disordered" evidence="1">
    <location>
        <begin position="25"/>
        <end position="53"/>
    </location>
</feature>
<organism evidence="4 5">
    <name type="scientific">Luteimonas cucumeris</name>
    <dbReference type="NCBI Taxonomy" id="985012"/>
    <lineage>
        <taxon>Bacteria</taxon>
        <taxon>Pseudomonadati</taxon>
        <taxon>Pseudomonadota</taxon>
        <taxon>Gammaproteobacteria</taxon>
        <taxon>Lysobacterales</taxon>
        <taxon>Lysobacteraceae</taxon>
        <taxon>Luteimonas</taxon>
    </lineage>
</organism>
<evidence type="ECO:0000313" key="4">
    <source>
        <dbReference type="EMBL" id="TWI04669.1"/>
    </source>
</evidence>
<dbReference type="PANTHER" id="PTHR46825:SF15">
    <property type="entry name" value="BETA-LACTAMASE-RELATED DOMAIN-CONTAINING PROTEIN"/>
    <property type="match status" value="1"/>
</dbReference>
<dbReference type="Gene3D" id="3.40.710.10">
    <property type="entry name" value="DD-peptidase/beta-lactamase superfamily"/>
    <property type="match status" value="1"/>
</dbReference>
<keyword evidence="2" id="KW-0732">Signal</keyword>
<keyword evidence="5" id="KW-1185">Reference proteome</keyword>
<evidence type="ECO:0000259" key="3">
    <source>
        <dbReference type="Pfam" id="PF00144"/>
    </source>
</evidence>
<sequence>MNRLIPMLFCTLALFVSACRQESSPAATPTATSATPAKPETLSADTPRTTVDGNGFVGPAGWTIETRGPAVILTPPEGGSHIALVDVAAKNADAAVAQAWKAYDAKARWPLKLATDRPARDGWEQIRGYQYETSANDQRGVGATALRRGERWTVAIYDMANAVGDKRSAQVRLIFDRLLPKGYSRESFAGKTAHKLDAARLEQLRQFVENARQQLEVPGVAIGIVQDGKVLFADGFGVREQGKPDKVDGDTAFMIASNTKAMTTLMLAKLVEQGKFDWDTPVTQLLPDFRLGDADTTRQVLVKHLICACTGLPRQDMEWLFQSEGSTPESVMKTLATMQPTSRFGELFQYSNPMAAAAGFAGGHVMYPDREYGAAYDAAMQSLVFDPLGMASTTFDYDAAMRGEHAMPHGLDVDGKTVRASMDLNYTIVPARPAGAAWSSVNDVLKYVQMELANGLLPDGKRYIAEAPLLERRKQQVALGNDASYGMGLMVDRTWGIPVVHHGGDMLGFHSDMLWLPEHNVGAVILTNSDPGVYIRGPFQRRLLEVLFDGKPEAAENVEASVKRLKEGIAAERKRLTAPADATSSGKLAARYHSAELGDIDVSRKGAATWFDFGGWESEAASRSNDDGSTSFVTVSPGVDGFEFVVADKDGKRSLVLRDAQHEYAFAEAK</sequence>
<dbReference type="AlphaFoldDB" id="A0A562LAH2"/>
<dbReference type="RefSeq" id="WP_242007476.1">
    <property type="nucleotide sequence ID" value="NZ_VLKN01000002.1"/>
</dbReference>
<dbReference type="Proteomes" id="UP000315167">
    <property type="component" value="Unassembled WGS sequence"/>
</dbReference>
<evidence type="ECO:0000256" key="1">
    <source>
        <dbReference type="SAM" id="MobiDB-lite"/>
    </source>
</evidence>
<feature type="signal peptide" evidence="2">
    <location>
        <begin position="1"/>
        <end position="18"/>
    </location>
</feature>
<dbReference type="EMBL" id="VLKN01000002">
    <property type="protein sequence ID" value="TWI04669.1"/>
    <property type="molecule type" value="Genomic_DNA"/>
</dbReference>
<gene>
    <name evidence="4" type="ORF">IP90_00802</name>
</gene>
<dbReference type="PROSITE" id="PS51257">
    <property type="entry name" value="PROKAR_LIPOPROTEIN"/>
    <property type="match status" value="1"/>
</dbReference>